<proteinExistence type="predicted"/>
<keyword evidence="1" id="KW-0732">Signal</keyword>
<organism evidence="2 3">
    <name type="scientific">Metschnikowia pulcherrima</name>
    <dbReference type="NCBI Taxonomy" id="27326"/>
    <lineage>
        <taxon>Eukaryota</taxon>
        <taxon>Fungi</taxon>
        <taxon>Dikarya</taxon>
        <taxon>Ascomycota</taxon>
        <taxon>Saccharomycotina</taxon>
        <taxon>Pichiomycetes</taxon>
        <taxon>Metschnikowiaceae</taxon>
        <taxon>Metschnikowia</taxon>
    </lineage>
</organism>
<evidence type="ECO:0000256" key="1">
    <source>
        <dbReference type="SAM" id="SignalP"/>
    </source>
</evidence>
<feature type="chain" id="PRO_5034883239" description="Secreted RxLR effector peptide protein" evidence="1">
    <location>
        <begin position="20"/>
        <end position="79"/>
    </location>
</feature>
<accession>A0A8H7GXI0</accession>
<evidence type="ECO:0000313" key="2">
    <source>
        <dbReference type="EMBL" id="KAF8004742.1"/>
    </source>
</evidence>
<evidence type="ECO:0000313" key="3">
    <source>
        <dbReference type="Proteomes" id="UP000649328"/>
    </source>
</evidence>
<sequence>MKLTIIAALVAIAPKTGTGDVLHKRETVQENPKTNVELIYKLSHVRDALNEALENDVSPHRWYFAKQDVAGLVEAAKIP</sequence>
<name>A0A8H7GXI0_9ASCO</name>
<dbReference type="AlphaFoldDB" id="A0A8H7GXI0"/>
<gene>
    <name evidence="2" type="ORF">HF325_000199</name>
</gene>
<dbReference type="Proteomes" id="UP000649328">
    <property type="component" value="Unassembled WGS sequence"/>
</dbReference>
<protein>
    <recommendedName>
        <fullName evidence="4">Secreted RxLR effector peptide protein</fullName>
    </recommendedName>
</protein>
<dbReference type="OrthoDB" id="10342711at2759"/>
<evidence type="ECO:0008006" key="4">
    <source>
        <dbReference type="Google" id="ProtNLM"/>
    </source>
</evidence>
<dbReference type="EMBL" id="JACBPP010000001">
    <property type="protein sequence ID" value="KAF8004742.1"/>
    <property type="molecule type" value="Genomic_DNA"/>
</dbReference>
<reference evidence="2" key="1">
    <citation type="submission" date="2020-10" db="EMBL/GenBank/DDBJ databases">
        <title>The Whole-Genome Sequence of Metschnikowia persimmonesis, a Novel Endophytic Yeast Species Isolated from Medicinal Plant Diospyros kaki Thumb.</title>
        <authorList>
            <person name="Rahmat E."/>
            <person name="Kang Y."/>
        </authorList>
    </citation>
    <scope>NUCLEOTIDE SEQUENCE</scope>
    <source>
        <strain evidence="2">KIOM G15050</strain>
    </source>
</reference>
<feature type="signal peptide" evidence="1">
    <location>
        <begin position="1"/>
        <end position="19"/>
    </location>
</feature>
<keyword evidence="3" id="KW-1185">Reference proteome</keyword>
<comment type="caution">
    <text evidence="2">The sequence shown here is derived from an EMBL/GenBank/DDBJ whole genome shotgun (WGS) entry which is preliminary data.</text>
</comment>